<protein>
    <recommendedName>
        <fullName evidence="4">DNA/RNA-binding domain-containing protein</fullName>
    </recommendedName>
</protein>
<evidence type="ECO:0000256" key="1">
    <source>
        <dbReference type="SAM" id="MobiDB-lite"/>
    </source>
</evidence>
<dbReference type="Gene3D" id="1.25.40.10">
    <property type="entry name" value="Tetratricopeptide repeat domain"/>
    <property type="match status" value="1"/>
</dbReference>
<feature type="compositionally biased region" description="Basic and acidic residues" evidence="1">
    <location>
        <begin position="191"/>
        <end position="212"/>
    </location>
</feature>
<dbReference type="GeneID" id="66977415"/>
<dbReference type="Proteomes" id="UP000637239">
    <property type="component" value="Chromosome 1"/>
</dbReference>
<dbReference type="InterPro" id="IPR045153">
    <property type="entry name" value="Est1/Ebs1-like"/>
</dbReference>
<evidence type="ECO:0000313" key="2">
    <source>
        <dbReference type="EMBL" id="BCR83056.1"/>
    </source>
</evidence>
<dbReference type="PANTHER" id="PTHR15696:SF0">
    <property type="entry name" value="TELOMERASE-BINDING PROTEIN EST1A"/>
    <property type="match status" value="1"/>
</dbReference>
<dbReference type="GO" id="GO:0005697">
    <property type="term" value="C:telomerase holoenzyme complex"/>
    <property type="evidence" value="ECO:0007669"/>
    <property type="project" value="TreeGrafter"/>
</dbReference>
<dbReference type="GO" id="GO:0070034">
    <property type="term" value="F:telomerase RNA binding"/>
    <property type="evidence" value="ECO:0007669"/>
    <property type="project" value="TreeGrafter"/>
</dbReference>
<dbReference type="GO" id="GO:0000184">
    <property type="term" value="P:nuclear-transcribed mRNA catabolic process, nonsense-mediated decay"/>
    <property type="evidence" value="ECO:0007669"/>
    <property type="project" value="TreeGrafter"/>
</dbReference>
<dbReference type="AlphaFoldDB" id="A0A7R7VE02"/>
<dbReference type="GO" id="GO:0042162">
    <property type="term" value="F:telomeric DNA binding"/>
    <property type="evidence" value="ECO:0007669"/>
    <property type="project" value="TreeGrafter"/>
</dbReference>
<proteinExistence type="predicted"/>
<name>A0A7R7VE02_ASPCH</name>
<accession>A0A7R7VE02</accession>
<gene>
    <name evidence="2" type="ORF">ACHE_10458S</name>
</gene>
<keyword evidence="3" id="KW-1185">Reference proteome</keyword>
<sequence>MSLDSLNSDGKTLLGICWNLETNGYSREEDINHLNTNSILDEHIKCVSKDIADDDLFKLAILTWSVDANSQLLSQELFYFLINLREKNDILYPILHTTYSKFAQKCSTYRSFRRDFTKWLNSLEDCLTHEWNVIWKYTSLERQTPAPYPKLSQDHLLAMDNSSSRDVGGCHTISASAVYSNLQNEGTRPGQPEHPDVLPSKEGEDNGGEERGLSSNINEVQNHTVPGAEREQQILLQLDTRPVTEKQLAIDVHGIYAGLVMAEEKCIEMTKQQAESPEKPSDYQWQALISLHQTLFCEHHDFFLASQHPSASPALKRSPEEYAMPARMWRYGIHSFLELLHHRLPDSLEHTLTFLYWAYSMMTLFLESVPAFEDTWIECLGDLARYGMAVEDSVARDHENWAGVARYWYHKAADKNPNFGRIQYHLAVLAYPDILQELSYYTKSLVSVDPFPPAGESIQLLFRPLLNEPKPYNQPAVAVFMTIHGKLFMQRPLSDFKTLMNAYLLCLDGYIRQHRSAFKMHGVFIASCNFAAIFQYGSTDAVLSNEFKEGLAQDETSLTASKNWTPVGNLDTIEAEFCENQNSQSQKKLVYYGAHLTFKTLSALLDQIGNKNVFPAVHAYLAFIWCMAQNNTNIMHIELVVPWRKLTIFLNTMICSDTDSRVMERNEFPVAEDRKCFPEDFLLRGQVWSQRYFSADYFEGCLAEDDGRSIEVPSLTVARMYRCLWLGVRLAVYNRWIEYISTSQRFSVKPFALELEKRAQNCEI</sequence>
<feature type="region of interest" description="Disordered" evidence="1">
    <location>
        <begin position="183"/>
        <end position="217"/>
    </location>
</feature>
<evidence type="ECO:0008006" key="4">
    <source>
        <dbReference type="Google" id="ProtNLM"/>
    </source>
</evidence>
<dbReference type="EMBL" id="AP024416">
    <property type="protein sequence ID" value="BCR83056.1"/>
    <property type="molecule type" value="Genomic_DNA"/>
</dbReference>
<dbReference type="KEGG" id="ache:ACHE_10458S"/>
<evidence type="ECO:0000313" key="3">
    <source>
        <dbReference type="Proteomes" id="UP000637239"/>
    </source>
</evidence>
<organism evidence="2 3">
    <name type="scientific">Aspergillus chevalieri</name>
    <name type="common">Eurotium chevalieri</name>
    <dbReference type="NCBI Taxonomy" id="182096"/>
    <lineage>
        <taxon>Eukaryota</taxon>
        <taxon>Fungi</taxon>
        <taxon>Dikarya</taxon>
        <taxon>Ascomycota</taxon>
        <taxon>Pezizomycotina</taxon>
        <taxon>Eurotiomycetes</taxon>
        <taxon>Eurotiomycetidae</taxon>
        <taxon>Eurotiales</taxon>
        <taxon>Aspergillaceae</taxon>
        <taxon>Aspergillus</taxon>
        <taxon>Aspergillus subgen. Aspergillus</taxon>
    </lineage>
</organism>
<dbReference type="SUPFAM" id="SSF48452">
    <property type="entry name" value="TPR-like"/>
    <property type="match status" value="1"/>
</dbReference>
<reference evidence="2" key="1">
    <citation type="submission" date="2021-01" db="EMBL/GenBank/DDBJ databases">
        <authorList>
            <consortium name="Aspergillus chevalieri M1 genome sequencing consortium"/>
            <person name="Kazuki M."/>
            <person name="Futagami T."/>
        </authorList>
    </citation>
    <scope>NUCLEOTIDE SEQUENCE</scope>
    <source>
        <strain evidence="2">M1</strain>
    </source>
</reference>
<dbReference type="FunFam" id="1.25.40.10:FF:000202">
    <property type="entry name" value="Unplaced genomic scaffold supercont1.7, whole genome shotgun sequence"/>
    <property type="match status" value="1"/>
</dbReference>
<dbReference type="InterPro" id="IPR011990">
    <property type="entry name" value="TPR-like_helical_dom_sf"/>
</dbReference>
<reference evidence="2" key="2">
    <citation type="submission" date="2021-02" db="EMBL/GenBank/DDBJ databases">
        <title>Aspergillus chevalieri M1 genome sequence.</title>
        <authorList>
            <person name="Kadooka C."/>
            <person name="Mori K."/>
            <person name="Futagami T."/>
        </authorList>
    </citation>
    <scope>NUCLEOTIDE SEQUENCE</scope>
    <source>
        <strain evidence="2">M1</strain>
    </source>
</reference>
<dbReference type="PANTHER" id="PTHR15696">
    <property type="entry name" value="SMG-7 SUPPRESSOR WITH MORPHOLOGICAL EFFECT ON GENITALIA PROTEIN 7"/>
    <property type="match status" value="1"/>
</dbReference>
<dbReference type="RefSeq" id="XP_043131578.1">
    <property type="nucleotide sequence ID" value="XM_043279497.1"/>
</dbReference>